<gene>
    <name evidence="2" type="ORF">LR48_Vigan11g066800</name>
</gene>
<reference evidence="3" key="1">
    <citation type="journal article" date="2015" name="Proc. Natl. Acad. Sci. U.S.A.">
        <title>Genome sequencing of adzuki bean (Vigna angularis) provides insight into high starch and low fat accumulation and domestication.</title>
        <authorList>
            <person name="Yang K."/>
            <person name="Tian Z."/>
            <person name="Chen C."/>
            <person name="Luo L."/>
            <person name="Zhao B."/>
            <person name="Wang Z."/>
            <person name="Yu L."/>
            <person name="Li Y."/>
            <person name="Sun Y."/>
            <person name="Li W."/>
            <person name="Chen Y."/>
            <person name="Li Y."/>
            <person name="Zhang Y."/>
            <person name="Ai D."/>
            <person name="Zhao J."/>
            <person name="Shang C."/>
            <person name="Ma Y."/>
            <person name="Wu B."/>
            <person name="Wang M."/>
            <person name="Gao L."/>
            <person name="Sun D."/>
            <person name="Zhang P."/>
            <person name="Guo F."/>
            <person name="Wang W."/>
            <person name="Li Y."/>
            <person name="Wang J."/>
            <person name="Varshney R.K."/>
            <person name="Wang J."/>
            <person name="Ling H.Q."/>
            <person name="Wan P."/>
        </authorList>
    </citation>
    <scope>NUCLEOTIDE SEQUENCE</scope>
    <source>
        <strain evidence="3">cv. Jingnong 6</strain>
    </source>
</reference>
<dbReference type="EMBL" id="CM003381">
    <property type="protein sequence ID" value="KOM57635.1"/>
    <property type="molecule type" value="Genomic_DNA"/>
</dbReference>
<name>A0A0L9VRE0_PHAAN</name>
<evidence type="ECO:0000313" key="2">
    <source>
        <dbReference type="EMBL" id="KOM57635.1"/>
    </source>
</evidence>
<feature type="region of interest" description="Disordered" evidence="1">
    <location>
        <begin position="54"/>
        <end position="92"/>
    </location>
</feature>
<feature type="compositionally biased region" description="Basic residues" evidence="1">
    <location>
        <begin position="7"/>
        <end position="23"/>
    </location>
</feature>
<dbReference type="AlphaFoldDB" id="A0A0L9VRE0"/>
<dbReference type="Proteomes" id="UP000053144">
    <property type="component" value="Chromosome 11"/>
</dbReference>
<feature type="region of interest" description="Disordered" evidence="1">
    <location>
        <begin position="1"/>
        <end position="30"/>
    </location>
</feature>
<sequence>MNMAIQSHHHSSLGHTRGRHHQPRSQSMTPLLSRCGTCTILCRMLGWLPLCGMARRPTEEGGRAEAAKASAMDEDAEDEDDDEAEDEEFDDE</sequence>
<evidence type="ECO:0000313" key="3">
    <source>
        <dbReference type="Proteomes" id="UP000053144"/>
    </source>
</evidence>
<feature type="compositionally biased region" description="Acidic residues" evidence="1">
    <location>
        <begin position="72"/>
        <end position="92"/>
    </location>
</feature>
<organism evidence="2 3">
    <name type="scientific">Phaseolus angularis</name>
    <name type="common">Azuki bean</name>
    <name type="synonym">Vigna angularis</name>
    <dbReference type="NCBI Taxonomy" id="3914"/>
    <lineage>
        <taxon>Eukaryota</taxon>
        <taxon>Viridiplantae</taxon>
        <taxon>Streptophyta</taxon>
        <taxon>Embryophyta</taxon>
        <taxon>Tracheophyta</taxon>
        <taxon>Spermatophyta</taxon>
        <taxon>Magnoliopsida</taxon>
        <taxon>eudicotyledons</taxon>
        <taxon>Gunneridae</taxon>
        <taxon>Pentapetalae</taxon>
        <taxon>rosids</taxon>
        <taxon>fabids</taxon>
        <taxon>Fabales</taxon>
        <taxon>Fabaceae</taxon>
        <taxon>Papilionoideae</taxon>
        <taxon>50 kb inversion clade</taxon>
        <taxon>NPAAA clade</taxon>
        <taxon>indigoferoid/millettioid clade</taxon>
        <taxon>Phaseoleae</taxon>
        <taxon>Vigna</taxon>
    </lineage>
</organism>
<evidence type="ECO:0000256" key="1">
    <source>
        <dbReference type="SAM" id="MobiDB-lite"/>
    </source>
</evidence>
<accession>A0A0L9VRE0</accession>
<proteinExistence type="predicted"/>
<dbReference type="Gramene" id="KOM57635">
    <property type="protein sequence ID" value="KOM57635"/>
    <property type="gene ID" value="LR48_Vigan11g066800"/>
</dbReference>
<protein>
    <submittedName>
        <fullName evidence="2">Uncharacterized protein</fullName>
    </submittedName>
</protein>
<feature type="compositionally biased region" description="Basic and acidic residues" evidence="1">
    <location>
        <begin position="56"/>
        <end position="66"/>
    </location>
</feature>